<keyword evidence="5" id="KW-0479">Metal-binding</keyword>
<dbReference type="Pfam" id="PF12627">
    <property type="entry name" value="PolyA_pol_RNAbd"/>
    <property type="match status" value="1"/>
</dbReference>
<dbReference type="GO" id="GO:0004810">
    <property type="term" value="F:CCA tRNA nucleotidyltransferase activity"/>
    <property type="evidence" value="ECO:0007669"/>
    <property type="project" value="InterPro"/>
</dbReference>
<protein>
    <submittedName>
        <fullName evidence="14">tRNA nucleotidyltransferase</fullName>
    </submittedName>
</protein>
<keyword evidence="10 11" id="KW-0694">RNA-binding</keyword>
<comment type="similarity">
    <text evidence="11">Belongs to the tRNA nucleotidyltransferase/poly(A) polymerase family.</text>
</comment>
<evidence type="ECO:0000259" key="12">
    <source>
        <dbReference type="Pfam" id="PF01743"/>
    </source>
</evidence>
<organism evidence="14 15">
    <name type="scientific">Pseudoalteromonas piscicida</name>
    <dbReference type="NCBI Taxonomy" id="43662"/>
    <lineage>
        <taxon>Bacteria</taxon>
        <taxon>Pseudomonadati</taxon>
        <taxon>Pseudomonadota</taxon>
        <taxon>Gammaproteobacteria</taxon>
        <taxon>Alteromonadales</taxon>
        <taxon>Pseudoalteromonadaceae</taxon>
        <taxon>Pseudoalteromonas</taxon>
    </lineage>
</organism>
<dbReference type="GO" id="GO:0046872">
    <property type="term" value="F:metal ion binding"/>
    <property type="evidence" value="ECO:0007669"/>
    <property type="project" value="UniProtKB-KW"/>
</dbReference>
<dbReference type="GO" id="GO:0005524">
    <property type="term" value="F:ATP binding"/>
    <property type="evidence" value="ECO:0007669"/>
    <property type="project" value="UniProtKB-KW"/>
</dbReference>
<dbReference type="PANTHER" id="PTHR47545">
    <property type="entry name" value="MULTIFUNCTIONAL CCA PROTEIN"/>
    <property type="match status" value="1"/>
</dbReference>
<dbReference type="InterPro" id="IPR012006">
    <property type="entry name" value="CCA_bact"/>
</dbReference>
<evidence type="ECO:0000256" key="2">
    <source>
        <dbReference type="ARBA" id="ARBA00022679"/>
    </source>
</evidence>
<evidence type="ECO:0000313" key="15">
    <source>
        <dbReference type="Proteomes" id="UP000228621"/>
    </source>
</evidence>
<name>A0A2A5JQA3_PSEO7</name>
<dbReference type="GO" id="GO:0001680">
    <property type="term" value="P:tRNA 3'-terminal CCA addition"/>
    <property type="evidence" value="ECO:0007669"/>
    <property type="project" value="InterPro"/>
</dbReference>
<keyword evidence="3" id="KW-0819">tRNA processing</keyword>
<dbReference type="GO" id="GO:0042245">
    <property type="term" value="P:RNA repair"/>
    <property type="evidence" value="ECO:0007669"/>
    <property type="project" value="UniProtKB-KW"/>
</dbReference>
<dbReference type="InterPro" id="IPR002646">
    <property type="entry name" value="PolA_pol_head_dom"/>
</dbReference>
<dbReference type="SUPFAM" id="SSF81891">
    <property type="entry name" value="Poly A polymerase C-terminal region-like"/>
    <property type="match status" value="1"/>
</dbReference>
<dbReference type="RefSeq" id="WP_099642251.1">
    <property type="nucleotide sequence ID" value="NZ_NKHF01000052.1"/>
</dbReference>
<keyword evidence="2 11" id="KW-0808">Transferase</keyword>
<proteinExistence type="inferred from homology"/>
<evidence type="ECO:0000256" key="9">
    <source>
        <dbReference type="ARBA" id="ARBA00022842"/>
    </source>
</evidence>
<dbReference type="Proteomes" id="UP000228621">
    <property type="component" value="Unassembled WGS sequence"/>
</dbReference>
<dbReference type="EMBL" id="NKHF01000052">
    <property type="protein sequence ID" value="PCK31509.1"/>
    <property type="molecule type" value="Genomic_DNA"/>
</dbReference>
<dbReference type="OrthoDB" id="9805698at2"/>
<comment type="caution">
    <text evidence="14">The sequence shown here is derived from an EMBL/GenBank/DDBJ whole genome shotgun (WGS) entry which is preliminary data.</text>
</comment>
<keyword evidence="4" id="KW-0548">Nucleotidyltransferase</keyword>
<reference evidence="15" key="1">
    <citation type="journal article" date="2019" name="Genome Announc.">
        <title>Draft Genome Sequence of Pseudoalteromonas piscicida Strain 36Y ROTHPW, an Hypersaline Seawater Isolate from the South Coast of Sonora, Mexico.</title>
        <authorList>
            <person name="Sanchez-Diaz R."/>
            <person name="Molina-Garza Z.J."/>
            <person name="Cruz-Suarez L.E."/>
            <person name="Selvin J."/>
            <person name="Kiran G.S."/>
            <person name="Ibarra-Gamez J.C."/>
            <person name="Gomez-Gil B."/>
            <person name="Galaviz-Silva L."/>
        </authorList>
    </citation>
    <scope>NUCLEOTIDE SEQUENCE [LARGE SCALE GENOMIC DNA]</scope>
    <source>
        <strain evidence="15">36Y_RITHPW</strain>
    </source>
</reference>
<keyword evidence="6" id="KW-0547">Nucleotide-binding</keyword>
<evidence type="ECO:0000256" key="4">
    <source>
        <dbReference type="ARBA" id="ARBA00022695"/>
    </source>
</evidence>
<evidence type="ECO:0000256" key="1">
    <source>
        <dbReference type="ARBA" id="ARBA00001946"/>
    </source>
</evidence>
<sequence length="366" mass="41744">MKIYLVGGAVRDELLKRPVKERDYVVVGATIAEMTQQGYQQVGSDFPVFLHPKTKDEHALARTERKSGQGYTGFICDFGPETTLEDDLLRRDLTVNAIAKDKDGSLIDPYGGQKDLANRVLRHVSEAFSEDPLRVLRVARFAARYQDYHFTIAEETWRLMTHMVAEGELQTLTKERIWLEIEKTIEDNGLGHFLTIISELGALEFVAPYIPSWEHIAQKQYQETIKKLENGSELNAVAQFCLALYFSGSTSADLVQAKQFKVPNIYIESGKELLSNLELLNKENKTADDWLTILQNIDAWRRPQKLARFCYICSKISDNLSVLCDKLTQNFLATRNIDVQEIIAEGHHGKAIQLQLKQRRLKAIRV</sequence>
<dbReference type="InterPro" id="IPR032828">
    <property type="entry name" value="PolyA_RNA-bd"/>
</dbReference>
<dbReference type="AlphaFoldDB" id="A0A2A5JQA3"/>
<dbReference type="Gene3D" id="1.10.3090.10">
    <property type="entry name" value="cca-adding enzyme, domain 2"/>
    <property type="match status" value="1"/>
</dbReference>
<dbReference type="InterPro" id="IPR043519">
    <property type="entry name" value="NT_sf"/>
</dbReference>
<evidence type="ECO:0000256" key="11">
    <source>
        <dbReference type="RuleBase" id="RU003953"/>
    </source>
</evidence>
<keyword evidence="8" id="KW-0067">ATP-binding</keyword>
<evidence type="ECO:0000256" key="10">
    <source>
        <dbReference type="ARBA" id="ARBA00022884"/>
    </source>
</evidence>
<dbReference type="PANTHER" id="PTHR47545:SF1">
    <property type="entry name" value="MULTIFUNCTIONAL CCA PROTEIN"/>
    <property type="match status" value="1"/>
</dbReference>
<comment type="cofactor">
    <cofactor evidence="1">
        <name>Mg(2+)</name>
        <dbReference type="ChEBI" id="CHEBI:18420"/>
    </cofactor>
</comment>
<evidence type="ECO:0000256" key="6">
    <source>
        <dbReference type="ARBA" id="ARBA00022741"/>
    </source>
</evidence>
<evidence type="ECO:0000256" key="7">
    <source>
        <dbReference type="ARBA" id="ARBA00022800"/>
    </source>
</evidence>
<keyword evidence="9" id="KW-0460">Magnesium</keyword>
<dbReference type="Pfam" id="PF01743">
    <property type="entry name" value="PolyA_pol"/>
    <property type="match status" value="1"/>
</dbReference>
<dbReference type="GO" id="GO:0003723">
    <property type="term" value="F:RNA binding"/>
    <property type="evidence" value="ECO:0007669"/>
    <property type="project" value="UniProtKB-KW"/>
</dbReference>
<feature type="domain" description="tRNA nucleotidyltransferase/poly(A) polymerase RNA and SrmB- binding" evidence="13">
    <location>
        <begin position="150"/>
        <end position="210"/>
    </location>
</feature>
<dbReference type="InterPro" id="IPR050124">
    <property type="entry name" value="tRNA_CCA-adding_enzyme"/>
</dbReference>
<evidence type="ECO:0000259" key="13">
    <source>
        <dbReference type="Pfam" id="PF12627"/>
    </source>
</evidence>
<evidence type="ECO:0000256" key="8">
    <source>
        <dbReference type="ARBA" id="ARBA00022840"/>
    </source>
</evidence>
<dbReference type="PIRSF" id="PIRSF000813">
    <property type="entry name" value="CCA_bact"/>
    <property type="match status" value="1"/>
</dbReference>
<gene>
    <name evidence="14" type="ORF">CEX98_11685</name>
</gene>
<dbReference type="Gene3D" id="3.30.460.10">
    <property type="entry name" value="Beta Polymerase, domain 2"/>
    <property type="match status" value="1"/>
</dbReference>
<accession>A0A2A5JQA3</accession>
<evidence type="ECO:0000256" key="5">
    <source>
        <dbReference type="ARBA" id="ARBA00022723"/>
    </source>
</evidence>
<keyword evidence="7" id="KW-0692">RNA repair</keyword>
<evidence type="ECO:0000313" key="14">
    <source>
        <dbReference type="EMBL" id="PCK31509.1"/>
    </source>
</evidence>
<dbReference type="SUPFAM" id="SSF81301">
    <property type="entry name" value="Nucleotidyltransferase"/>
    <property type="match status" value="1"/>
</dbReference>
<evidence type="ECO:0000256" key="3">
    <source>
        <dbReference type="ARBA" id="ARBA00022694"/>
    </source>
</evidence>
<feature type="domain" description="Poly A polymerase head" evidence="12">
    <location>
        <begin position="3"/>
        <end position="122"/>
    </location>
</feature>
<keyword evidence="15" id="KW-1185">Reference proteome</keyword>